<protein>
    <recommendedName>
        <fullName evidence="7">Kinesin-like protein</fullName>
    </recommendedName>
</protein>
<dbReference type="GO" id="GO:0005524">
    <property type="term" value="F:ATP binding"/>
    <property type="evidence" value="ECO:0007669"/>
    <property type="project" value="UniProtKB-UniRule"/>
</dbReference>
<accession>A0A2U1L8T3</accession>
<dbReference type="GO" id="GO:0008017">
    <property type="term" value="F:microtubule binding"/>
    <property type="evidence" value="ECO:0007669"/>
    <property type="project" value="InterPro"/>
</dbReference>
<keyword evidence="8" id="KW-0175">Coiled coil</keyword>
<evidence type="ECO:0000259" key="10">
    <source>
        <dbReference type="PROSITE" id="PS50067"/>
    </source>
</evidence>
<keyword evidence="2 7" id="KW-0493">Microtubule</keyword>
<dbReference type="InterPro" id="IPR019821">
    <property type="entry name" value="Kinesin_motor_CS"/>
</dbReference>
<dbReference type="AlphaFoldDB" id="A0A2U1L8T3"/>
<dbReference type="InterPro" id="IPR021881">
    <property type="entry name" value="NACK_C"/>
</dbReference>
<dbReference type="SUPFAM" id="SSF52540">
    <property type="entry name" value="P-loop containing nucleoside triphosphate hydrolases"/>
    <property type="match status" value="1"/>
</dbReference>
<feature type="coiled-coil region" evidence="8">
    <location>
        <begin position="357"/>
        <end position="430"/>
    </location>
</feature>
<evidence type="ECO:0000256" key="2">
    <source>
        <dbReference type="ARBA" id="ARBA00022701"/>
    </source>
</evidence>
<dbReference type="PANTHER" id="PTHR47968">
    <property type="entry name" value="CENTROMERE PROTEIN E"/>
    <property type="match status" value="1"/>
</dbReference>
<reference evidence="11 12" key="1">
    <citation type="journal article" date="2018" name="Mol. Plant">
        <title>The genome of Artemisia annua provides insight into the evolution of Asteraceae family and artemisinin biosynthesis.</title>
        <authorList>
            <person name="Shen Q."/>
            <person name="Zhang L."/>
            <person name="Liao Z."/>
            <person name="Wang S."/>
            <person name="Yan T."/>
            <person name="Shi P."/>
            <person name="Liu M."/>
            <person name="Fu X."/>
            <person name="Pan Q."/>
            <person name="Wang Y."/>
            <person name="Lv Z."/>
            <person name="Lu X."/>
            <person name="Zhang F."/>
            <person name="Jiang W."/>
            <person name="Ma Y."/>
            <person name="Chen M."/>
            <person name="Hao X."/>
            <person name="Li L."/>
            <person name="Tang Y."/>
            <person name="Lv G."/>
            <person name="Zhou Y."/>
            <person name="Sun X."/>
            <person name="Brodelius P.E."/>
            <person name="Rose J.K.C."/>
            <person name="Tang K."/>
        </authorList>
    </citation>
    <scope>NUCLEOTIDE SEQUENCE [LARGE SCALE GENOMIC DNA]</scope>
    <source>
        <strain evidence="12">cv. Huhao1</strain>
        <tissue evidence="11">Leaf</tissue>
    </source>
</reference>
<sequence>MSASAPVTPAKKIRSSPTTTPRKQLQEDKILVTVRVRPLTPRELASYDLIAWDSPDDNTLVSRNLNRHNALGTYTFDKVFDQSCSNKKVYEQGAKDVAFSAINGINATIFAYGQTNSGKTYTMRGIADNVIHDIYAHIHNAVESKFVLKFSALEIYNENVIDLLNRDCAPLRLLDDPEKGTIVDKLTEEVVNDAQHLRRLISACEAQRQVGETSLNDRSSRSHQIIKLSIESLLQDASGRVRSLLASLSLVDLAGSERAAQTNADGARLKEGSHINRSLLTLTTVIRKLSGGKKSGHIPYRDSKLTRILQSSLGGNARTAIICTMSPALSHVDQSRNTLSFATSAKEVTNNAQVNMVVAEKQLVKDLQKEVTRLKAELLSPEPSSSKCLRSLLREKEHIIQQMEREMNELKRERDLAQSQLEVARKLQKETKEPIQCVPSRQVAKCLSFSSENVSELSERKAHRRRRPLRQSTASIDPSTLVHEIRKLEMRQRQLGQEANHALELLHKEVSSHRVGNKDAAETIAKLLSDIKDMHANISLIPDDIEVKEKGNLKEEIGRLISEENTIASLEEKLENVQKSLDKLVLYNGEEDPDSRTPLKKKKTLPFKMSNNGSMPNFIRSPCSPAPSNLHGVENRNPESRGLLSPVNISQNKRTDEVTKITPISASKHPNSVDVRKIQMMFKTAAEDNIRSIKSYVTELKERVAKLQYQKQLLVCQVLELEEANDGGSDDTDLGGQTPIPRHLVFEDQRKQIIMLWHLCHVSIIHRTQFFMLFRGEPADDIYVEVELRRLTWLEQHLSEFGNASPALLGDEPAGPVASSIKALKQEREYLAKRVSTKLSAEEREMLYKKWDIPVEGKQRRRLQLVNCLWTDPLNMVNVKESAEIVAKLVGFCESGEHASKEMFALNFVNPSDKKAWMGWNLISNLLHL</sequence>
<keyword evidence="4 6" id="KW-0067">ATP-binding</keyword>
<dbReference type="CDD" id="cd01374">
    <property type="entry name" value="KISc_CENP_E"/>
    <property type="match status" value="1"/>
</dbReference>
<dbReference type="InterPro" id="IPR036961">
    <property type="entry name" value="Kinesin_motor_dom_sf"/>
</dbReference>
<dbReference type="GO" id="GO:0005874">
    <property type="term" value="C:microtubule"/>
    <property type="evidence" value="ECO:0007669"/>
    <property type="project" value="UniProtKB-KW"/>
</dbReference>
<keyword evidence="5 6" id="KW-0505">Motor protein</keyword>
<dbReference type="PRINTS" id="PR00380">
    <property type="entry name" value="KINESINHEAVY"/>
</dbReference>
<keyword evidence="12" id="KW-1185">Reference proteome</keyword>
<feature type="domain" description="Kinesin motor" evidence="10">
    <location>
        <begin position="29"/>
        <end position="348"/>
    </location>
</feature>
<dbReference type="GO" id="GO:0003777">
    <property type="term" value="F:microtubule motor activity"/>
    <property type="evidence" value="ECO:0007669"/>
    <property type="project" value="InterPro"/>
</dbReference>
<evidence type="ECO:0000256" key="9">
    <source>
        <dbReference type="SAM" id="MobiDB-lite"/>
    </source>
</evidence>
<dbReference type="InterPro" id="IPR027640">
    <property type="entry name" value="Kinesin-like_fam"/>
</dbReference>
<evidence type="ECO:0000256" key="8">
    <source>
        <dbReference type="SAM" id="Coils"/>
    </source>
</evidence>
<evidence type="ECO:0000313" key="12">
    <source>
        <dbReference type="Proteomes" id="UP000245207"/>
    </source>
</evidence>
<dbReference type="STRING" id="35608.A0A2U1L8T3"/>
<dbReference type="PANTHER" id="PTHR47968:SF39">
    <property type="entry name" value="KINESIN-LIKE PROTEIN KIN-7B"/>
    <property type="match status" value="1"/>
</dbReference>
<dbReference type="InterPro" id="IPR027417">
    <property type="entry name" value="P-loop_NTPase"/>
</dbReference>
<dbReference type="InterPro" id="IPR001752">
    <property type="entry name" value="Kinesin_motor_dom"/>
</dbReference>
<dbReference type="GO" id="GO:0007018">
    <property type="term" value="P:microtubule-based movement"/>
    <property type="evidence" value="ECO:0007669"/>
    <property type="project" value="InterPro"/>
</dbReference>
<dbReference type="OrthoDB" id="3176171at2759"/>
<evidence type="ECO:0000256" key="3">
    <source>
        <dbReference type="ARBA" id="ARBA00022741"/>
    </source>
</evidence>
<evidence type="ECO:0000256" key="5">
    <source>
        <dbReference type="ARBA" id="ARBA00023175"/>
    </source>
</evidence>
<comment type="caution">
    <text evidence="11">The sequence shown here is derived from an EMBL/GenBank/DDBJ whole genome shotgun (WGS) entry which is preliminary data.</text>
</comment>
<dbReference type="Pfam" id="PF11995">
    <property type="entry name" value="DUF3490"/>
    <property type="match status" value="1"/>
</dbReference>
<proteinExistence type="inferred from homology"/>
<dbReference type="PROSITE" id="PS50067">
    <property type="entry name" value="KINESIN_MOTOR_2"/>
    <property type="match status" value="1"/>
</dbReference>
<dbReference type="PROSITE" id="PS00411">
    <property type="entry name" value="KINESIN_MOTOR_1"/>
    <property type="match status" value="1"/>
</dbReference>
<dbReference type="Gene3D" id="3.40.850.10">
    <property type="entry name" value="Kinesin motor domain"/>
    <property type="match status" value="1"/>
</dbReference>
<organism evidence="11 12">
    <name type="scientific">Artemisia annua</name>
    <name type="common">Sweet wormwood</name>
    <dbReference type="NCBI Taxonomy" id="35608"/>
    <lineage>
        <taxon>Eukaryota</taxon>
        <taxon>Viridiplantae</taxon>
        <taxon>Streptophyta</taxon>
        <taxon>Embryophyta</taxon>
        <taxon>Tracheophyta</taxon>
        <taxon>Spermatophyta</taxon>
        <taxon>Magnoliopsida</taxon>
        <taxon>eudicotyledons</taxon>
        <taxon>Gunneridae</taxon>
        <taxon>Pentapetalae</taxon>
        <taxon>asterids</taxon>
        <taxon>campanulids</taxon>
        <taxon>Asterales</taxon>
        <taxon>Asteraceae</taxon>
        <taxon>Asteroideae</taxon>
        <taxon>Anthemideae</taxon>
        <taxon>Artemisiinae</taxon>
        <taxon>Artemisia</taxon>
    </lineage>
</organism>
<dbReference type="Proteomes" id="UP000245207">
    <property type="component" value="Unassembled WGS sequence"/>
</dbReference>
<feature type="region of interest" description="Disordered" evidence="9">
    <location>
        <begin position="457"/>
        <end position="476"/>
    </location>
</feature>
<dbReference type="Pfam" id="PF00225">
    <property type="entry name" value="Kinesin"/>
    <property type="match status" value="1"/>
</dbReference>
<evidence type="ECO:0000256" key="6">
    <source>
        <dbReference type="PROSITE-ProRule" id="PRU00283"/>
    </source>
</evidence>
<keyword evidence="3 6" id="KW-0547">Nucleotide-binding</keyword>
<dbReference type="EMBL" id="PKPP01010783">
    <property type="protein sequence ID" value="PWA45403.1"/>
    <property type="molecule type" value="Genomic_DNA"/>
</dbReference>
<name>A0A2U1L8T3_ARTAN</name>
<feature type="coiled-coil region" evidence="8">
    <location>
        <begin position="553"/>
        <end position="587"/>
    </location>
</feature>
<comment type="similarity">
    <text evidence="1">Belongs to the TRAFAC class myosin-kinesin ATPase superfamily. Kinesin family. KIN-7 subfamily.</text>
</comment>
<evidence type="ECO:0000313" key="11">
    <source>
        <dbReference type="EMBL" id="PWA45403.1"/>
    </source>
</evidence>
<evidence type="ECO:0000256" key="4">
    <source>
        <dbReference type="ARBA" id="ARBA00022840"/>
    </source>
</evidence>
<feature type="binding site" evidence="6">
    <location>
        <begin position="113"/>
        <end position="120"/>
    </location>
    <ligand>
        <name>ATP</name>
        <dbReference type="ChEBI" id="CHEBI:30616"/>
    </ligand>
</feature>
<evidence type="ECO:0000256" key="7">
    <source>
        <dbReference type="RuleBase" id="RU000394"/>
    </source>
</evidence>
<gene>
    <name evidence="11" type="ORF">CTI12_AA493380</name>
</gene>
<dbReference type="SMART" id="SM00129">
    <property type="entry name" value="KISc"/>
    <property type="match status" value="1"/>
</dbReference>
<evidence type="ECO:0000256" key="1">
    <source>
        <dbReference type="ARBA" id="ARBA00007310"/>
    </source>
</evidence>
<feature type="region of interest" description="Disordered" evidence="9">
    <location>
        <begin position="1"/>
        <end position="24"/>
    </location>
</feature>